<dbReference type="Proteomes" id="UP000283095">
    <property type="component" value="Chromosome"/>
</dbReference>
<evidence type="ECO:0008006" key="3">
    <source>
        <dbReference type="Google" id="ProtNLM"/>
    </source>
</evidence>
<evidence type="ECO:0000313" key="2">
    <source>
        <dbReference type="Proteomes" id="UP000283095"/>
    </source>
</evidence>
<accession>A0A3Q9RPN1</accession>
<gene>
    <name evidence="1" type="ORF">BAOM_3363</name>
</gene>
<proteinExistence type="predicted"/>
<dbReference type="AlphaFoldDB" id="A0A3Q9RPN1"/>
<evidence type="ECO:0000313" key="1">
    <source>
        <dbReference type="EMBL" id="AZV43972.1"/>
    </source>
</evidence>
<organism evidence="1 2">
    <name type="scientific">Peribacillus asahii</name>
    <dbReference type="NCBI Taxonomy" id="228899"/>
    <lineage>
        <taxon>Bacteria</taxon>
        <taxon>Bacillati</taxon>
        <taxon>Bacillota</taxon>
        <taxon>Bacilli</taxon>
        <taxon>Bacillales</taxon>
        <taxon>Bacillaceae</taxon>
        <taxon>Peribacillus</taxon>
    </lineage>
</organism>
<sequence>MLLKSLEFKNYLGQKVMITDISVLLPDDPNYFMVHIRLKVFTEQVFKKNESIVIYSFKQYLATVLKWPVYRKLFAEDLINNA</sequence>
<dbReference type="KEGG" id="pasa:BAOM_3363"/>
<dbReference type="EMBL" id="CP026095">
    <property type="protein sequence ID" value="AZV43972.1"/>
    <property type="molecule type" value="Genomic_DNA"/>
</dbReference>
<reference evidence="1 2" key="1">
    <citation type="submission" date="2018-01" db="EMBL/GenBank/DDBJ databases">
        <title>Bacillus asahii Genome sequencing and assembly.</title>
        <authorList>
            <person name="Jiang H."/>
            <person name="Feng Y."/>
            <person name="Zhao F."/>
            <person name="Lin X."/>
        </authorList>
    </citation>
    <scope>NUCLEOTIDE SEQUENCE [LARGE SCALE GENOMIC DNA]</scope>
    <source>
        <strain evidence="1 2">OM18</strain>
    </source>
</reference>
<dbReference type="OrthoDB" id="2941639at2"/>
<dbReference type="Pfam" id="PF10751">
    <property type="entry name" value="DUF2535"/>
    <property type="match status" value="1"/>
</dbReference>
<protein>
    <recommendedName>
        <fullName evidence="3">DUF2535 family protein</fullName>
    </recommendedName>
</protein>
<name>A0A3Q9RPN1_9BACI</name>
<dbReference type="InterPro" id="IPR019687">
    <property type="entry name" value="DUF2535"/>
</dbReference>